<dbReference type="EMBL" id="WIQW01000010">
    <property type="protein sequence ID" value="KAF3107348.1"/>
    <property type="molecule type" value="Genomic_DNA"/>
</dbReference>
<comment type="caution">
    <text evidence="2">The sequence shown here is derived from an EMBL/GenBank/DDBJ whole genome shotgun (WGS) entry which is preliminary data.</text>
</comment>
<organism evidence="2 5">
    <name type="scientific">Orbilia oligospora</name>
    <name type="common">Nematode-trapping fungus</name>
    <name type="synonym">Arthrobotrys oligospora</name>
    <dbReference type="NCBI Taxonomy" id="2813651"/>
    <lineage>
        <taxon>Eukaryota</taxon>
        <taxon>Fungi</taxon>
        <taxon>Dikarya</taxon>
        <taxon>Ascomycota</taxon>
        <taxon>Pezizomycotina</taxon>
        <taxon>Orbiliomycetes</taxon>
        <taxon>Orbiliales</taxon>
        <taxon>Orbiliaceae</taxon>
        <taxon>Orbilia</taxon>
    </lineage>
</organism>
<name>A0A7C8JIU6_ORBOL</name>
<evidence type="ECO:0000256" key="1">
    <source>
        <dbReference type="SAM" id="MobiDB-lite"/>
    </source>
</evidence>
<feature type="region of interest" description="Disordered" evidence="1">
    <location>
        <begin position="88"/>
        <end position="128"/>
    </location>
</feature>
<dbReference type="Proteomes" id="UP000475325">
    <property type="component" value="Unassembled WGS sequence"/>
</dbReference>
<reference evidence="2 5" key="2">
    <citation type="submission" date="2019-06" db="EMBL/GenBank/DDBJ databases">
        <authorList>
            <person name="Palmer J.M."/>
        </authorList>
    </citation>
    <scope>NUCLEOTIDE SEQUENCE [LARGE SCALE GENOMIC DNA]</scope>
    <source>
        <strain evidence="2 5">TWF102</strain>
    </source>
</reference>
<feature type="region of interest" description="Disordered" evidence="1">
    <location>
        <begin position="31"/>
        <end position="73"/>
    </location>
</feature>
<protein>
    <submittedName>
        <fullName evidence="2">Uncharacterized protein</fullName>
    </submittedName>
</protein>
<reference evidence="3 4" key="1">
    <citation type="submission" date="2019-03" db="EMBL/GenBank/DDBJ databases">
        <title>Nematode-trapping fungi genome.</title>
        <authorList>
            <person name="Vidal-Diez De Ulzurrun G."/>
        </authorList>
    </citation>
    <scope>NUCLEOTIDE SEQUENCE [LARGE SCALE GENOMIC DNA]</scope>
    <source>
        <strain evidence="3 4">TWF154</strain>
    </source>
</reference>
<evidence type="ECO:0000313" key="2">
    <source>
        <dbReference type="EMBL" id="KAF3107348.1"/>
    </source>
</evidence>
<accession>A0A7C8JIU6</accession>
<sequence>MQMMMHEVEAKKVNPCFNFVNKCLCVTKPADPIVQPRKSKEQRAKPKSGEQSTSNQQTQQTNQPNQPPTCSQRTRITAINPSINQLKEISRTKIPASSPLHPFPTKFFSSHVPGHPDLDFASHPTKEP</sequence>
<feature type="compositionally biased region" description="Basic and acidic residues" evidence="1">
    <location>
        <begin position="38"/>
        <end position="48"/>
    </location>
</feature>
<dbReference type="Proteomes" id="UP000297595">
    <property type="component" value="Unassembled WGS sequence"/>
</dbReference>
<proteinExistence type="predicted"/>
<dbReference type="EMBL" id="SOZJ01000004">
    <property type="protein sequence ID" value="TGJ68455.1"/>
    <property type="molecule type" value="Genomic_DNA"/>
</dbReference>
<dbReference type="AlphaFoldDB" id="A0A7C8JIU6"/>
<feature type="compositionally biased region" description="Low complexity" evidence="1">
    <location>
        <begin position="51"/>
        <end position="72"/>
    </location>
</feature>
<feature type="compositionally biased region" description="Basic and acidic residues" evidence="1">
    <location>
        <begin position="114"/>
        <end position="128"/>
    </location>
</feature>
<evidence type="ECO:0000313" key="5">
    <source>
        <dbReference type="Proteomes" id="UP000475325"/>
    </source>
</evidence>
<evidence type="ECO:0000313" key="4">
    <source>
        <dbReference type="Proteomes" id="UP000297595"/>
    </source>
</evidence>
<gene>
    <name evidence="3" type="ORF">EYR41_007505</name>
    <name evidence="2" type="ORF">TWF102_000268</name>
</gene>
<evidence type="ECO:0000313" key="3">
    <source>
        <dbReference type="EMBL" id="TGJ68455.1"/>
    </source>
</evidence>